<dbReference type="Pfam" id="PF00857">
    <property type="entry name" value="Isochorismatase"/>
    <property type="match status" value="1"/>
</dbReference>
<dbReference type="GO" id="GO:0016787">
    <property type="term" value="F:hydrolase activity"/>
    <property type="evidence" value="ECO:0007669"/>
    <property type="project" value="UniProtKB-KW"/>
</dbReference>
<organism evidence="2 3">
    <name type="scientific">Streptomyces nigrescens</name>
    <dbReference type="NCBI Taxonomy" id="1920"/>
    <lineage>
        <taxon>Bacteria</taxon>
        <taxon>Bacillati</taxon>
        <taxon>Actinomycetota</taxon>
        <taxon>Actinomycetes</taxon>
        <taxon>Kitasatosporales</taxon>
        <taxon>Streptomycetaceae</taxon>
        <taxon>Streptomyces</taxon>
    </lineage>
</organism>
<dbReference type="PANTHER" id="PTHR43559">
    <property type="entry name" value="HYDROLASE YCAC-RELATED"/>
    <property type="match status" value="1"/>
</dbReference>
<dbReference type="Gene3D" id="3.40.50.850">
    <property type="entry name" value="Isochorismatase-like"/>
    <property type="match status" value="1"/>
</dbReference>
<evidence type="ECO:0000313" key="3">
    <source>
        <dbReference type="Proteomes" id="UP001059597"/>
    </source>
</evidence>
<dbReference type="PANTHER" id="PTHR43559:SF1">
    <property type="entry name" value="HYDROLASE"/>
    <property type="match status" value="1"/>
</dbReference>
<feature type="domain" description="Isochorismatase-like" evidence="1">
    <location>
        <begin position="17"/>
        <end position="168"/>
    </location>
</feature>
<dbReference type="RefSeq" id="WP_261958211.1">
    <property type="nucleotide sequence ID" value="NZ_AP026074.1"/>
</dbReference>
<keyword evidence="3" id="KW-1185">Reference proteome</keyword>
<accession>A0ABN6R9T1</accession>
<keyword evidence="2" id="KW-0378">Hydrolase</keyword>
<dbReference type="SUPFAM" id="SSF52499">
    <property type="entry name" value="Isochorismatase-like hydrolases"/>
    <property type="match status" value="1"/>
</dbReference>
<protein>
    <submittedName>
        <fullName evidence="2">Hydrolase</fullName>
    </submittedName>
</protein>
<dbReference type="EMBL" id="AP026074">
    <property type="protein sequence ID" value="BDM74716.1"/>
    <property type="molecule type" value="Genomic_DNA"/>
</dbReference>
<dbReference type="Proteomes" id="UP001059597">
    <property type="component" value="Plasmid SNP1"/>
</dbReference>
<gene>
    <name evidence="2" type="ORF">HEK616_82030</name>
</gene>
<proteinExistence type="predicted"/>
<sequence>MSEHSKFLEPITRENAAVVLVDHQVGLLSGVRDIPVGELKHNVVAMARAAIVLGVPLVVTTTAADSMWGPTTPELVEALPAGHKIIDRSTVNAWHDDRVREAIEAAGRRKLIFAGVSLEVCAALPAIAATAAGYDAYVAVDASGTFSRTKREAGLLRMQQAGVIVSDYATLLVEALADNGLPEAGASYAALDMPFAVLVGQISAAYQA</sequence>
<dbReference type="InterPro" id="IPR000868">
    <property type="entry name" value="Isochorismatase-like_dom"/>
</dbReference>
<evidence type="ECO:0000313" key="2">
    <source>
        <dbReference type="EMBL" id="BDM74716.1"/>
    </source>
</evidence>
<evidence type="ECO:0000259" key="1">
    <source>
        <dbReference type="Pfam" id="PF00857"/>
    </source>
</evidence>
<name>A0ABN6R9T1_STRNI</name>
<dbReference type="InterPro" id="IPR036380">
    <property type="entry name" value="Isochorismatase-like_sf"/>
</dbReference>
<geneLocation type="plasmid" evidence="2 3">
    <name>SNP1</name>
</geneLocation>
<keyword evidence="2" id="KW-0614">Plasmid</keyword>
<dbReference type="InterPro" id="IPR053152">
    <property type="entry name" value="Hydrolase_YcaC-like"/>
</dbReference>
<reference evidence="2" key="1">
    <citation type="submission" date="2022-06" db="EMBL/GenBank/DDBJ databases">
        <title>Complete genome sequence of Streptomyces nigrescens HEK616.</title>
        <authorList>
            <person name="Asamizu S."/>
            <person name="Onaka H."/>
        </authorList>
    </citation>
    <scope>NUCLEOTIDE SEQUENCE</scope>
    <source>
        <strain evidence="2">HEK616</strain>
        <plasmid evidence="2">SNP1</plasmid>
    </source>
</reference>